<dbReference type="SUPFAM" id="SSF46785">
    <property type="entry name" value="Winged helix' DNA-binding domain"/>
    <property type="match status" value="1"/>
</dbReference>
<comment type="caution">
    <text evidence="6">The sequence shown here is derived from an EMBL/GenBank/DDBJ whole genome shotgun (WGS) entry which is preliminary data.</text>
</comment>
<dbReference type="Proteomes" id="UP001596496">
    <property type="component" value="Unassembled WGS sequence"/>
</dbReference>
<reference evidence="7" key="1">
    <citation type="journal article" date="2019" name="Int. J. Syst. Evol. Microbiol.">
        <title>The Global Catalogue of Microorganisms (GCM) 10K type strain sequencing project: providing services to taxonomists for standard genome sequencing and annotation.</title>
        <authorList>
            <consortium name="The Broad Institute Genomics Platform"/>
            <consortium name="The Broad Institute Genome Sequencing Center for Infectious Disease"/>
            <person name="Wu L."/>
            <person name="Ma J."/>
        </authorList>
    </citation>
    <scope>NUCLEOTIDE SEQUENCE [LARGE SCALE GENOMIC DNA]</scope>
    <source>
        <strain evidence="7">CECT 7649</strain>
    </source>
</reference>
<name>A0ABW2PI18_9ACTN</name>
<dbReference type="PANTHER" id="PTHR33204">
    <property type="entry name" value="TRANSCRIPTIONAL REGULATOR, MARR FAMILY"/>
    <property type="match status" value="1"/>
</dbReference>
<dbReference type="Pfam" id="PF01638">
    <property type="entry name" value="HxlR"/>
    <property type="match status" value="1"/>
</dbReference>
<dbReference type="InterPro" id="IPR036388">
    <property type="entry name" value="WH-like_DNA-bd_sf"/>
</dbReference>
<evidence type="ECO:0000313" key="7">
    <source>
        <dbReference type="Proteomes" id="UP001596496"/>
    </source>
</evidence>
<keyword evidence="1" id="KW-0805">Transcription regulation</keyword>
<dbReference type="InterPro" id="IPR036390">
    <property type="entry name" value="WH_DNA-bd_sf"/>
</dbReference>
<dbReference type="EMBL" id="JBHTCG010000031">
    <property type="protein sequence ID" value="MFC7386836.1"/>
    <property type="molecule type" value="Genomic_DNA"/>
</dbReference>
<organism evidence="6 7">
    <name type="scientific">Sphaerisporangium rhizosphaerae</name>
    <dbReference type="NCBI Taxonomy" id="2269375"/>
    <lineage>
        <taxon>Bacteria</taxon>
        <taxon>Bacillati</taxon>
        <taxon>Actinomycetota</taxon>
        <taxon>Actinomycetes</taxon>
        <taxon>Streptosporangiales</taxon>
        <taxon>Streptosporangiaceae</taxon>
        <taxon>Sphaerisporangium</taxon>
    </lineage>
</organism>
<feature type="compositionally biased region" description="Basic and acidic residues" evidence="4">
    <location>
        <begin position="152"/>
        <end position="164"/>
    </location>
</feature>
<dbReference type="PANTHER" id="PTHR33204:SF18">
    <property type="entry name" value="TRANSCRIPTIONAL REGULATORY PROTEIN"/>
    <property type="match status" value="1"/>
</dbReference>
<evidence type="ECO:0000256" key="1">
    <source>
        <dbReference type="ARBA" id="ARBA00023015"/>
    </source>
</evidence>
<evidence type="ECO:0000259" key="5">
    <source>
        <dbReference type="PROSITE" id="PS51118"/>
    </source>
</evidence>
<evidence type="ECO:0000256" key="4">
    <source>
        <dbReference type="SAM" id="MobiDB-lite"/>
    </source>
</evidence>
<dbReference type="PROSITE" id="PS51118">
    <property type="entry name" value="HTH_HXLR"/>
    <property type="match status" value="1"/>
</dbReference>
<feature type="region of interest" description="Disordered" evidence="4">
    <location>
        <begin position="144"/>
        <end position="164"/>
    </location>
</feature>
<proteinExistence type="predicted"/>
<accession>A0ABW2PI18</accession>
<dbReference type="InterPro" id="IPR002577">
    <property type="entry name" value="HTH_HxlR"/>
</dbReference>
<keyword evidence="2" id="KW-0238">DNA-binding</keyword>
<gene>
    <name evidence="6" type="ORF">ACFQSB_31820</name>
</gene>
<dbReference type="Gene3D" id="1.10.10.10">
    <property type="entry name" value="Winged helix-like DNA-binding domain superfamily/Winged helix DNA-binding domain"/>
    <property type="match status" value="1"/>
</dbReference>
<evidence type="ECO:0000256" key="3">
    <source>
        <dbReference type="ARBA" id="ARBA00023163"/>
    </source>
</evidence>
<sequence>MVESPVIPGRPCSIAATLHVAGDRWSLLAMREILFGNRRFSQIARNTGAPRDRLAVRLKSLVAEGILEKREYQATRFEYHFTDAGKDLLTVLISLMTWGDRWMADDPPMILEHHGHRIQPAMVCRTCGQGVGGNDLHLVSHAPGWTMSGPDTHPDTHKDTLQPS</sequence>
<dbReference type="RefSeq" id="WP_380830555.1">
    <property type="nucleotide sequence ID" value="NZ_JBHTCG010000031.1"/>
</dbReference>
<evidence type="ECO:0000313" key="6">
    <source>
        <dbReference type="EMBL" id="MFC7386836.1"/>
    </source>
</evidence>
<keyword evidence="7" id="KW-1185">Reference proteome</keyword>
<feature type="domain" description="HTH hxlR-type" evidence="5">
    <location>
        <begin position="12"/>
        <end position="107"/>
    </location>
</feature>
<keyword evidence="3" id="KW-0804">Transcription</keyword>
<protein>
    <submittedName>
        <fullName evidence="6">Winged helix-turn-helix transcriptional regulator</fullName>
    </submittedName>
</protein>
<evidence type="ECO:0000256" key="2">
    <source>
        <dbReference type="ARBA" id="ARBA00023125"/>
    </source>
</evidence>